<dbReference type="GeneID" id="8246705"/>
<sequence length="343" mass="37712">MDHARSILSAADWWASKVFQADRAPLRTGTMNPRSIRSLFTFLLISVILLVGLPTGADAAGKKKKKKDPLELRAVKSDVKYIRCQVCQEVAKVLSREASTLRDTKGAKLKESDVLEKVEKVCDPEAVEGEWLITHDLQEKGSELKMVLMKDQYGACGSECKTMQRACEKIVADRDTDVAEILFTGSPQRAALVQHMCHNDDEDGFGACVKKAPPLPKSRPKGPAFDPVDKKDLDMQRMMKNMKDMGMGGMSMYNRDDMEDMMDDEDMEDPSLTDNPYKNYDQSIYDPPEPPAPGVAEKVADAVRGAGSAIRGGIEAAMSWGKGLFAPSKESAAKAETESLGEL</sequence>
<dbReference type="STRING" id="296587.C1FI99"/>
<dbReference type="KEGG" id="mis:MICPUN_61803"/>
<evidence type="ECO:0000313" key="3">
    <source>
        <dbReference type="Proteomes" id="UP000002009"/>
    </source>
</evidence>
<organism evidence="2 3">
    <name type="scientific">Micromonas commoda (strain RCC299 / NOUM17 / CCMP2709)</name>
    <name type="common">Picoplanktonic green alga</name>
    <dbReference type="NCBI Taxonomy" id="296587"/>
    <lineage>
        <taxon>Eukaryota</taxon>
        <taxon>Viridiplantae</taxon>
        <taxon>Chlorophyta</taxon>
        <taxon>Mamiellophyceae</taxon>
        <taxon>Mamiellales</taxon>
        <taxon>Mamiellaceae</taxon>
        <taxon>Micromonas</taxon>
    </lineage>
</organism>
<protein>
    <recommendedName>
        <fullName evidence="4">Saposin B-type domain-containing protein</fullName>
    </recommendedName>
</protein>
<keyword evidence="1" id="KW-1133">Transmembrane helix</keyword>
<feature type="transmembrane region" description="Helical" evidence="1">
    <location>
        <begin position="36"/>
        <end position="57"/>
    </location>
</feature>
<accession>C1FI99</accession>
<keyword evidence="1" id="KW-0472">Membrane</keyword>
<reference evidence="2 3" key="1">
    <citation type="journal article" date="2009" name="Science">
        <title>Green evolution and dynamic adaptations revealed by genomes of the marine picoeukaryotes Micromonas.</title>
        <authorList>
            <person name="Worden A.Z."/>
            <person name="Lee J.H."/>
            <person name="Mock T."/>
            <person name="Rouze P."/>
            <person name="Simmons M.P."/>
            <person name="Aerts A.L."/>
            <person name="Allen A.E."/>
            <person name="Cuvelier M.L."/>
            <person name="Derelle E."/>
            <person name="Everett M.V."/>
            <person name="Foulon E."/>
            <person name="Grimwood J."/>
            <person name="Gundlach H."/>
            <person name="Henrissat B."/>
            <person name="Napoli C."/>
            <person name="McDonald S.M."/>
            <person name="Parker M.S."/>
            <person name="Rombauts S."/>
            <person name="Salamov A."/>
            <person name="Von Dassow P."/>
            <person name="Badger J.H."/>
            <person name="Coutinho P.M."/>
            <person name="Demir E."/>
            <person name="Dubchak I."/>
            <person name="Gentemann C."/>
            <person name="Eikrem W."/>
            <person name="Gready J.E."/>
            <person name="John U."/>
            <person name="Lanier W."/>
            <person name="Lindquist E.A."/>
            <person name="Lucas S."/>
            <person name="Mayer K.F."/>
            <person name="Moreau H."/>
            <person name="Not F."/>
            <person name="Otillar R."/>
            <person name="Panaud O."/>
            <person name="Pangilinan J."/>
            <person name="Paulsen I."/>
            <person name="Piegu B."/>
            <person name="Poliakov A."/>
            <person name="Robbens S."/>
            <person name="Schmutz J."/>
            <person name="Toulza E."/>
            <person name="Wyss T."/>
            <person name="Zelensky A."/>
            <person name="Zhou K."/>
            <person name="Armbrust E.V."/>
            <person name="Bhattacharya D."/>
            <person name="Goodenough U.W."/>
            <person name="Van de Peer Y."/>
            <person name="Grigoriev I.V."/>
        </authorList>
    </citation>
    <scope>NUCLEOTIDE SEQUENCE [LARGE SCALE GENOMIC DNA]</scope>
    <source>
        <strain evidence="3">RCC299 / NOUM17</strain>
    </source>
</reference>
<dbReference type="OMA" id="IMKSMEG"/>
<dbReference type="EMBL" id="CP001576">
    <property type="protein sequence ID" value="ACO69958.1"/>
    <property type="molecule type" value="Genomic_DNA"/>
</dbReference>
<dbReference type="RefSeq" id="XP_002508700.1">
    <property type="nucleotide sequence ID" value="XM_002508654.1"/>
</dbReference>
<dbReference type="AlphaFoldDB" id="C1FI99"/>
<dbReference type="PANTHER" id="PTHR36058:SF1">
    <property type="entry name" value="NUCLEOPHOSMIN"/>
    <property type="match status" value="1"/>
</dbReference>
<gene>
    <name evidence="2" type="ORF">MICPUN_61803</name>
</gene>
<dbReference type="InParanoid" id="C1FI99"/>
<name>C1FI99_MICCC</name>
<dbReference type="Proteomes" id="UP000002009">
    <property type="component" value="Chromosome 10"/>
</dbReference>
<evidence type="ECO:0000313" key="2">
    <source>
        <dbReference type="EMBL" id="ACO69958.1"/>
    </source>
</evidence>
<dbReference type="OrthoDB" id="202851at2759"/>
<evidence type="ECO:0000256" key="1">
    <source>
        <dbReference type="SAM" id="Phobius"/>
    </source>
</evidence>
<dbReference type="eggNOG" id="ENOG502QUBV">
    <property type="taxonomic scope" value="Eukaryota"/>
</dbReference>
<proteinExistence type="predicted"/>
<dbReference type="PANTHER" id="PTHR36058">
    <property type="entry name" value="NUCLEOPHOSMIN"/>
    <property type="match status" value="1"/>
</dbReference>
<keyword evidence="1" id="KW-0812">Transmembrane</keyword>
<evidence type="ECO:0008006" key="4">
    <source>
        <dbReference type="Google" id="ProtNLM"/>
    </source>
</evidence>
<keyword evidence="3" id="KW-1185">Reference proteome</keyword>